<reference evidence="3 4" key="1">
    <citation type="journal article" date="1994" name="Int. J. Syst. Bacteriol.">
        <title>Phylogenetic positions of novel aerobic, bacteriochlorophyll a-containing bacteria and description of Roseococcus thiosulfatophilus gen. nov., sp. nov., Erythromicrobium ramosum gen. nov., sp. nov., and Erythrobacter litoralis sp. nov.</title>
        <authorList>
            <person name="Yurkov V."/>
            <person name="Stackebrandt E."/>
            <person name="Holmes A."/>
            <person name="Fuerst J.A."/>
            <person name="Hugenholtz P."/>
            <person name="Golecki J."/>
            <person name="Gad'on N."/>
            <person name="Gorlenko V.M."/>
            <person name="Kompantseva E.I."/>
            <person name="Drews G."/>
        </authorList>
    </citation>
    <scope>NUCLEOTIDE SEQUENCE [LARGE SCALE GENOMIC DNA]</scope>
    <source>
        <strain evidence="3 4">KR-99</strain>
    </source>
</reference>
<protein>
    <submittedName>
        <fullName evidence="3">Smr/MutS family protein</fullName>
    </submittedName>
</protein>
<dbReference type="Gene3D" id="3.30.1370.110">
    <property type="match status" value="1"/>
</dbReference>
<proteinExistence type="predicted"/>
<feature type="domain" description="Smr" evidence="2">
    <location>
        <begin position="133"/>
        <end position="217"/>
    </location>
</feature>
<evidence type="ECO:0000256" key="1">
    <source>
        <dbReference type="SAM" id="MobiDB-lite"/>
    </source>
</evidence>
<organism evidence="3 4">
    <name type="scientific">Sphingomonas ursincola</name>
    <dbReference type="NCBI Taxonomy" id="56361"/>
    <lineage>
        <taxon>Bacteria</taxon>
        <taxon>Pseudomonadati</taxon>
        <taxon>Pseudomonadota</taxon>
        <taxon>Alphaproteobacteria</taxon>
        <taxon>Sphingomonadales</taxon>
        <taxon>Sphingomonadaceae</taxon>
        <taxon>Sphingomonas</taxon>
    </lineage>
</organism>
<dbReference type="Pfam" id="PF01713">
    <property type="entry name" value="Smr"/>
    <property type="match status" value="1"/>
</dbReference>
<evidence type="ECO:0000313" key="3">
    <source>
        <dbReference type="EMBL" id="MBA1373644.1"/>
    </source>
</evidence>
<dbReference type="EMBL" id="VDES01000001">
    <property type="protein sequence ID" value="MBA1373644.1"/>
    <property type="molecule type" value="Genomic_DNA"/>
</dbReference>
<dbReference type="PROSITE" id="PS50828">
    <property type="entry name" value="SMR"/>
    <property type="match status" value="1"/>
</dbReference>
<dbReference type="InterPro" id="IPR036063">
    <property type="entry name" value="Smr_dom_sf"/>
</dbReference>
<feature type="region of interest" description="Disordered" evidence="1">
    <location>
        <begin position="23"/>
        <end position="106"/>
    </location>
</feature>
<dbReference type="Proteomes" id="UP000589292">
    <property type="component" value="Unassembled WGS sequence"/>
</dbReference>
<evidence type="ECO:0000313" key="4">
    <source>
        <dbReference type="Proteomes" id="UP000589292"/>
    </source>
</evidence>
<dbReference type="RefSeq" id="WP_181266633.1">
    <property type="nucleotide sequence ID" value="NZ_BAAAGB010000002.1"/>
</dbReference>
<keyword evidence="4" id="KW-1185">Reference proteome</keyword>
<name>A0A7V8U837_9SPHN</name>
<dbReference type="AlphaFoldDB" id="A0A7V8U837"/>
<dbReference type="InterPro" id="IPR002625">
    <property type="entry name" value="Smr_dom"/>
</dbReference>
<dbReference type="SUPFAM" id="SSF160443">
    <property type="entry name" value="SMR domain-like"/>
    <property type="match status" value="1"/>
</dbReference>
<dbReference type="PANTHER" id="PTHR35562:SF2">
    <property type="entry name" value="DNA ENDONUCLEASE SMRA-RELATED"/>
    <property type="match status" value="1"/>
</dbReference>
<sequence>MSRRPLTDAEAALWKRVIATVEPFKDRKSSPLPRKALLLDGGGQIPNQESRGGDGASSSDASGTITPNAATRPHAAKSCASPIKGEDWLSGSTTKPTPGWTFTPAPVPTVKGNLDGHWDRRMAKGGVQPDVTIDLHGHTLASAYARLDLALGQAIAADMRLMLLITGKARAPESGRGAIRAAVSDWLASSRHAGDIAAVRNAHPRHGGDGALYIVLRRRRG</sequence>
<comment type="caution">
    <text evidence="3">The sequence shown here is derived from an EMBL/GenBank/DDBJ whole genome shotgun (WGS) entry which is preliminary data.</text>
</comment>
<evidence type="ECO:0000259" key="2">
    <source>
        <dbReference type="PROSITE" id="PS50828"/>
    </source>
</evidence>
<accession>A0A7V8U837</accession>
<dbReference type="PANTHER" id="PTHR35562">
    <property type="entry name" value="DNA ENDONUCLEASE SMRA-RELATED"/>
    <property type="match status" value="1"/>
</dbReference>
<gene>
    <name evidence="3" type="ORF">FG486_04785</name>
</gene>